<gene>
    <name evidence="1" type="ORF">BDD14_5959</name>
</gene>
<proteinExistence type="predicted"/>
<sequence length="141" mass="16081">MENLQTCQIAALNKEHHFCAVLKFNIPKYDVEQKSDNIEKLPPELLNFEVVTRCAPVSRVKSDLQGRTLTICLPDDRSQISVKLWESDRLVYILMPSKKFPPPDVNLGNICATPLYACSELEKSIAKMLPRKTHPLQFNLT</sequence>
<organism evidence="1 2">
    <name type="scientific">Edaphobacter modestus</name>
    <dbReference type="NCBI Taxonomy" id="388466"/>
    <lineage>
        <taxon>Bacteria</taxon>
        <taxon>Pseudomonadati</taxon>
        <taxon>Acidobacteriota</taxon>
        <taxon>Terriglobia</taxon>
        <taxon>Terriglobales</taxon>
        <taxon>Acidobacteriaceae</taxon>
        <taxon>Edaphobacter</taxon>
    </lineage>
</organism>
<keyword evidence="2" id="KW-1185">Reference proteome</keyword>
<name>A0A4Q7YFY8_9BACT</name>
<dbReference type="EMBL" id="SHKW01000003">
    <property type="protein sequence ID" value="RZU35199.1"/>
    <property type="molecule type" value="Genomic_DNA"/>
</dbReference>
<dbReference type="Proteomes" id="UP000292958">
    <property type="component" value="Unassembled WGS sequence"/>
</dbReference>
<reference evidence="1 2" key="1">
    <citation type="submission" date="2019-02" db="EMBL/GenBank/DDBJ databases">
        <title>Genomic Encyclopedia of Archaeal and Bacterial Type Strains, Phase II (KMG-II): from individual species to whole genera.</title>
        <authorList>
            <person name="Goeker M."/>
        </authorList>
    </citation>
    <scope>NUCLEOTIDE SEQUENCE [LARGE SCALE GENOMIC DNA]</scope>
    <source>
        <strain evidence="1 2">DSM 18101</strain>
    </source>
</reference>
<dbReference type="AlphaFoldDB" id="A0A4Q7YFY8"/>
<accession>A0A4Q7YFY8</accession>
<evidence type="ECO:0000313" key="2">
    <source>
        <dbReference type="Proteomes" id="UP000292958"/>
    </source>
</evidence>
<evidence type="ECO:0000313" key="1">
    <source>
        <dbReference type="EMBL" id="RZU35199.1"/>
    </source>
</evidence>
<protein>
    <submittedName>
        <fullName evidence="1">Uncharacterized protein</fullName>
    </submittedName>
</protein>
<dbReference type="RefSeq" id="WP_130424430.1">
    <property type="nucleotide sequence ID" value="NZ_SHKW01000003.1"/>
</dbReference>
<comment type="caution">
    <text evidence="1">The sequence shown here is derived from an EMBL/GenBank/DDBJ whole genome shotgun (WGS) entry which is preliminary data.</text>
</comment>